<feature type="compositionally biased region" description="Basic and acidic residues" evidence="1">
    <location>
        <begin position="26"/>
        <end position="35"/>
    </location>
</feature>
<dbReference type="Proteomes" id="UP000054466">
    <property type="component" value="Unassembled WGS sequence"/>
</dbReference>
<gene>
    <name evidence="2" type="ORF">PV07_07747</name>
</gene>
<sequence>MATDHTISRRRASGERPRGQPPPHGEGSESNRELEQAQDYTKVKVLALTFEFTDLKIAGETKGVIKAFKDIGYGVEHYEIKMQSPWDGQDGQDGLKKTLKNFFRTNSGTPLFIIYYNGHGGITKDKKLFFSSHNIPDDVAELWETIQKIWGKPGNLPELLRSEESPFQEPAEIFWEEISKLIMDCRYDVLTILDCCEAGLAAAYSLEPNAIIFNTFAIPVSRDVFQDPFQHPAFSPQFITPRDRGFNRYLTIFLGFEVQGLDLRDTGLELLMVANEARWDEDRQFEFITLLVITPQDDVYKRADIATMPVAYFTKILPSCPDFCKKGVFRLE</sequence>
<protein>
    <submittedName>
        <fullName evidence="2">Uncharacterized protein</fullName>
    </submittedName>
</protein>
<dbReference type="OrthoDB" id="4760831at2759"/>
<dbReference type="VEuPathDB" id="FungiDB:PV07_07747"/>
<dbReference type="STRING" id="569365.A0A0D2CAJ4"/>
<dbReference type="AlphaFoldDB" id="A0A0D2CAJ4"/>
<evidence type="ECO:0000256" key="1">
    <source>
        <dbReference type="SAM" id="MobiDB-lite"/>
    </source>
</evidence>
<accession>A0A0D2CAJ4</accession>
<dbReference type="EMBL" id="KN847043">
    <property type="protein sequence ID" value="KIW28063.1"/>
    <property type="molecule type" value="Genomic_DNA"/>
</dbReference>
<dbReference type="GeneID" id="27346941"/>
<dbReference type="RefSeq" id="XP_016248279.1">
    <property type="nucleotide sequence ID" value="XM_016394860.1"/>
</dbReference>
<evidence type="ECO:0000313" key="2">
    <source>
        <dbReference type="EMBL" id="KIW28063.1"/>
    </source>
</evidence>
<proteinExistence type="predicted"/>
<organism evidence="2 3">
    <name type="scientific">Cladophialophora immunda</name>
    <dbReference type="NCBI Taxonomy" id="569365"/>
    <lineage>
        <taxon>Eukaryota</taxon>
        <taxon>Fungi</taxon>
        <taxon>Dikarya</taxon>
        <taxon>Ascomycota</taxon>
        <taxon>Pezizomycotina</taxon>
        <taxon>Eurotiomycetes</taxon>
        <taxon>Chaetothyriomycetidae</taxon>
        <taxon>Chaetothyriales</taxon>
        <taxon>Herpotrichiellaceae</taxon>
        <taxon>Cladophialophora</taxon>
    </lineage>
</organism>
<name>A0A0D2CAJ4_9EURO</name>
<evidence type="ECO:0000313" key="3">
    <source>
        <dbReference type="Proteomes" id="UP000054466"/>
    </source>
</evidence>
<reference evidence="2 3" key="1">
    <citation type="submission" date="2015-01" db="EMBL/GenBank/DDBJ databases">
        <title>The Genome Sequence of Cladophialophora immunda CBS83496.</title>
        <authorList>
            <consortium name="The Broad Institute Genomics Platform"/>
            <person name="Cuomo C."/>
            <person name="de Hoog S."/>
            <person name="Gorbushina A."/>
            <person name="Stielow B."/>
            <person name="Teixiera M."/>
            <person name="Abouelleil A."/>
            <person name="Chapman S.B."/>
            <person name="Priest M."/>
            <person name="Young S.K."/>
            <person name="Wortman J."/>
            <person name="Nusbaum C."/>
            <person name="Birren B."/>
        </authorList>
    </citation>
    <scope>NUCLEOTIDE SEQUENCE [LARGE SCALE GENOMIC DNA]</scope>
    <source>
        <strain evidence="2 3">CBS 83496</strain>
    </source>
</reference>
<dbReference type="HOGENOM" id="CLU_836793_0_0_1"/>
<keyword evidence="3" id="KW-1185">Reference proteome</keyword>
<feature type="region of interest" description="Disordered" evidence="1">
    <location>
        <begin position="1"/>
        <end position="36"/>
    </location>
</feature>